<dbReference type="Pfam" id="PF04982">
    <property type="entry name" value="TM_HPP"/>
    <property type="match status" value="1"/>
</dbReference>
<evidence type="ECO:0000313" key="3">
    <source>
        <dbReference type="Proteomes" id="UP000310334"/>
    </source>
</evidence>
<comment type="caution">
    <text evidence="2">The sequence shown here is derived from an EMBL/GenBank/DDBJ whole genome shotgun (WGS) entry which is preliminary data.</text>
</comment>
<feature type="domain" description="HPP transmembrane region" evidence="1">
    <location>
        <begin position="34"/>
        <end position="181"/>
    </location>
</feature>
<dbReference type="PANTHER" id="PTHR33741">
    <property type="entry name" value="TRANSMEMBRANE PROTEIN DDB_G0269096-RELATED"/>
    <property type="match status" value="1"/>
</dbReference>
<dbReference type="Proteomes" id="UP000310334">
    <property type="component" value="Unassembled WGS sequence"/>
</dbReference>
<dbReference type="PANTHER" id="PTHR33741:SF5">
    <property type="entry name" value="TRANSMEMBRANE PROTEIN DDB_G0269096-RELATED"/>
    <property type="match status" value="1"/>
</dbReference>
<name>A0A4S4BN57_9BACI</name>
<sequence length="185" mass="20115">MKSEKLRRAEINPLYLGMTAYIKKMKGETTFKSNLNYVDLMVSAIGCLLAMSLISVIAVSLGYPMALGPIGASCLLIFGAHNGPFSQPRHIIGGHFIATFASLAIWDVFGKNFLTIGITLAVVIILMMVTGTIHPPAAASAIVAMNTGAGWGFILCMFICSLSLIVISLFYNNLFQSRQYPKFWL</sequence>
<keyword evidence="3" id="KW-1185">Reference proteome</keyword>
<dbReference type="InterPro" id="IPR058581">
    <property type="entry name" value="TM_HPP"/>
</dbReference>
<reference evidence="2 3" key="1">
    <citation type="submission" date="2019-04" db="EMBL/GenBank/DDBJ databases">
        <title>Bacillus sediminilitoris sp. nov., isolated from a tidal flat sediment on the East China Sea.</title>
        <authorList>
            <person name="Wei Y."/>
            <person name="Mao H."/>
            <person name="Fang J."/>
        </authorList>
    </citation>
    <scope>NUCLEOTIDE SEQUENCE [LARGE SCALE GENOMIC DNA]</scope>
    <source>
        <strain evidence="2 3">DSL-17</strain>
    </source>
</reference>
<dbReference type="AlphaFoldDB" id="A0A4S4BN57"/>
<proteinExistence type="predicted"/>
<dbReference type="InterPro" id="IPR007065">
    <property type="entry name" value="HPP"/>
</dbReference>
<evidence type="ECO:0000313" key="2">
    <source>
        <dbReference type="EMBL" id="THF76293.1"/>
    </source>
</evidence>
<evidence type="ECO:0000259" key="1">
    <source>
        <dbReference type="Pfam" id="PF04982"/>
    </source>
</evidence>
<dbReference type="EMBL" id="SSNT01000021">
    <property type="protein sequence ID" value="THF76293.1"/>
    <property type="molecule type" value="Genomic_DNA"/>
</dbReference>
<protein>
    <submittedName>
        <fullName evidence="2">HPP family protein</fullName>
    </submittedName>
</protein>
<dbReference type="RefSeq" id="WP_136357748.1">
    <property type="nucleotide sequence ID" value="NZ_CP046266.1"/>
</dbReference>
<gene>
    <name evidence="2" type="ORF">E6W99_21655</name>
</gene>
<dbReference type="OrthoDB" id="9811720at2"/>
<accession>A0A4S4BN57</accession>
<organism evidence="2 3">
    <name type="scientific">Metabacillus sediminilitoris</name>
    <dbReference type="NCBI Taxonomy" id="2567941"/>
    <lineage>
        <taxon>Bacteria</taxon>
        <taxon>Bacillati</taxon>
        <taxon>Bacillota</taxon>
        <taxon>Bacilli</taxon>
        <taxon>Bacillales</taxon>
        <taxon>Bacillaceae</taxon>
        <taxon>Metabacillus</taxon>
    </lineage>
</organism>